<dbReference type="EMBL" id="LN651281">
    <property type="protein sequence ID" value="CEJ17232.1"/>
    <property type="molecule type" value="Genomic_DNA"/>
</dbReference>
<sequence length="270" mass="29533">MKPFQKYKANMAGAFAAAVLLVAGTPLVQAKDIVKLQFSDGRDNVAGVENVNAILRSIGVRASTLPIPEEAKPILKASQTRAIRDEEQRKLISIFNLHRGQLLEQVQLAGRTPVASRGGYLSTTELDTPPYPKVYDMMALTPEVHKTVLNKYGRLHVNTSDNGMGIDEVMTVVSGGPFTWVFVMPDGVLARLTVDRVSLGDPAIRLSYPGLGMHAGYMDPKQGVIVAFAHGPKHFVMRYEEPSVPHAELLGTNAWVDFSGDMPKLRDQVK</sequence>
<reference evidence="2" key="1">
    <citation type="submission" date="2014-11" db="EMBL/GenBank/DDBJ databases">
        <authorList>
            <person name="Genoscope - CEA"/>
        </authorList>
    </citation>
    <scope>NUCLEOTIDE SEQUENCE</scope>
    <source>
        <strain evidence="2">IPO1609</strain>
    </source>
</reference>
<dbReference type="RefSeq" id="WP_003263726.1">
    <property type="nucleotide sequence ID" value="NZ_LN651281.1"/>
</dbReference>
<feature type="signal peptide" evidence="1">
    <location>
        <begin position="1"/>
        <end position="30"/>
    </location>
</feature>
<reference evidence="2" key="2">
    <citation type="submission" date="2022-04" db="EMBL/GenBank/DDBJ databases">
        <title>Genomic draft of R. solanacearum strain IPO1609, a phylotype IIB1/biovar 2/race 3 strain isolated from potato in Europe.</title>
        <authorList>
            <person name="Boucher C."/>
            <person name="Carrere S."/>
            <person name="Dossat C."/>
            <person name="Elbaz M."/>
            <person name="Genin S."/>
            <person name="Gouzy J."/>
            <person name="Prior P."/>
            <person name="Segurens B."/>
            <person name="Wincker P."/>
        </authorList>
    </citation>
    <scope>NUCLEOTIDE SEQUENCE</scope>
    <source>
        <strain evidence="2">IPO1609</strain>
    </source>
</reference>
<keyword evidence="2" id="KW-0812">Transmembrane</keyword>
<gene>
    <name evidence="2" type="ORF">RSIPO_03934</name>
</gene>
<organism evidence="2 3">
    <name type="scientific">Ralstonia solanacearum IPO1609</name>
    <dbReference type="NCBI Taxonomy" id="564066"/>
    <lineage>
        <taxon>Bacteria</taxon>
        <taxon>Pseudomonadati</taxon>
        <taxon>Pseudomonadota</taxon>
        <taxon>Betaproteobacteria</taxon>
        <taxon>Burkholderiales</taxon>
        <taxon>Burkholderiaceae</taxon>
        <taxon>Ralstonia</taxon>
        <taxon>Ralstonia solanacearum species complex</taxon>
    </lineage>
</organism>
<accession>A0A7U7JE36</accession>
<keyword evidence="3" id="KW-1185">Reference proteome</keyword>
<dbReference type="Proteomes" id="UP000053470">
    <property type="component" value="Unassembled WGS sequence"/>
</dbReference>
<keyword evidence="1" id="KW-0732">Signal</keyword>
<evidence type="ECO:0000256" key="1">
    <source>
        <dbReference type="SAM" id="SignalP"/>
    </source>
</evidence>
<feature type="chain" id="PRO_5030641802" evidence="1">
    <location>
        <begin position="31"/>
        <end position="270"/>
    </location>
</feature>
<evidence type="ECO:0000313" key="3">
    <source>
        <dbReference type="Proteomes" id="UP000053470"/>
    </source>
</evidence>
<protein>
    <submittedName>
        <fullName evidence="2">Hypothetical transmembrane protein</fullName>
    </submittedName>
</protein>
<proteinExistence type="predicted"/>
<name>A0A7U7JE36_RALSL</name>
<dbReference type="AlphaFoldDB" id="A0A7U7JE36"/>
<keyword evidence="2" id="KW-0472">Membrane</keyword>
<evidence type="ECO:0000313" key="2">
    <source>
        <dbReference type="EMBL" id="CEJ17232.1"/>
    </source>
</evidence>